<feature type="transmembrane region" description="Helical" evidence="9">
    <location>
        <begin position="237"/>
        <end position="259"/>
    </location>
</feature>
<dbReference type="EMBL" id="CAJNOJ010000054">
    <property type="protein sequence ID" value="CAF0975342.1"/>
    <property type="molecule type" value="Genomic_DNA"/>
</dbReference>
<protein>
    <recommendedName>
        <fullName evidence="10">G-protein coupled receptors family 1 profile domain-containing protein</fullName>
    </recommendedName>
</protein>
<feature type="transmembrane region" description="Helical" evidence="9">
    <location>
        <begin position="88"/>
        <end position="108"/>
    </location>
</feature>
<dbReference type="InterPro" id="IPR017452">
    <property type="entry name" value="GPCR_Rhodpsn_7TM"/>
</dbReference>
<evidence type="ECO:0000256" key="3">
    <source>
        <dbReference type="ARBA" id="ARBA00022692"/>
    </source>
</evidence>
<keyword evidence="2" id="KW-1003">Cell membrane</keyword>
<evidence type="ECO:0000313" key="12">
    <source>
        <dbReference type="Proteomes" id="UP000663852"/>
    </source>
</evidence>
<feature type="domain" description="G-protein coupled receptors family 1 profile" evidence="10">
    <location>
        <begin position="40"/>
        <end position="297"/>
    </location>
</feature>
<dbReference type="Pfam" id="PF00001">
    <property type="entry name" value="7tm_1"/>
    <property type="match status" value="1"/>
</dbReference>
<evidence type="ECO:0000256" key="5">
    <source>
        <dbReference type="ARBA" id="ARBA00023040"/>
    </source>
</evidence>
<evidence type="ECO:0000259" key="10">
    <source>
        <dbReference type="PROSITE" id="PS50262"/>
    </source>
</evidence>
<evidence type="ECO:0000256" key="1">
    <source>
        <dbReference type="ARBA" id="ARBA00004651"/>
    </source>
</evidence>
<dbReference type="AlphaFoldDB" id="A0A814EQB7"/>
<feature type="transmembrane region" description="Helical" evidence="9">
    <location>
        <begin position="183"/>
        <end position="204"/>
    </location>
</feature>
<evidence type="ECO:0000256" key="7">
    <source>
        <dbReference type="ARBA" id="ARBA00023170"/>
    </source>
</evidence>
<evidence type="ECO:0000256" key="4">
    <source>
        <dbReference type="ARBA" id="ARBA00022989"/>
    </source>
</evidence>
<dbReference type="GO" id="GO:0004930">
    <property type="term" value="F:G protein-coupled receptor activity"/>
    <property type="evidence" value="ECO:0007669"/>
    <property type="project" value="UniProtKB-KW"/>
</dbReference>
<dbReference type="Proteomes" id="UP000663852">
    <property type="component" value="Unassembled WGS sequence"/>
</dbReference>
<feature type="transmembrane region" description="Helical" evidence="9">
    <location>
        <begin position="59"/>
        <end position="81"/>
    </location>
</feature>
<reference evidence="11" key="1">
    <citation type="submission" date="2021-02" db="EMBL/GenBank/DDBJ databases">
        <authorList>
            <person name="Nowell W R."/>
        </authorList>
    </citation>
    <scope>NUCLEOTIDE SEQUENCE</scope>
</reference>
<gene>
    <name evidence="11" type="ORF">EDS130_LOCUS13585</name>
</gene>
<dbReference type="PROSITE" id="PS50262">
    <property type="entry name" value="G_PROTEIN_RECEP_F1_2"/>
    <property type="match status" value="1"/>
</dbReference>
<name>A0A814EQB7_ADIRI</name>
<dbReference type="PANTHER" id="PTHR24228">
    <property type="entry name" value="B2 BRADYKININ RECEPTOR/ANGIOTENSIN II RECEPTOR"/>
    <property type="match status" value="1"/>
</dbReference>
<keyword evidence="3 9" id="KW-0812">Transmembrane</keyword>
<keyword evidence="5" id="KW-0297">G-protein coupled receptor</keyword>
<sequence length="315" mass="36470">MVNVKLISNLTNNLTIIQAELWFIPFDIIMIICTSLTILLGILFLIICITNRTCWSIQMLLTCNICAAEVFLACVLLNMALFTFQKDLQLNMFSLTFCFAMGFCGYVADCAQNYSYLLIAIYRYISVVYPTRILWLSAKFQLVLILIQWIFCSLYVLPVFLTGHCTYNIDNQICQIPLSLSVPMVYVGTTIYFIPNFVVLFLYMKLTRYVHKISIRAIPANTLFHARRELRLIQRTLILSNTLIILGVPYALFMFISFFTTPPKYHFRIAYICVDLSLVIILVMLYYFTTPVKTIIVQKFTNRNAVEPIRQTART</sequence>
<dbReference type="OrthoDB" id="10025569at2759"/>
<keyword evidence="6 9" id="KW-0472">Membrane</keyword>
<evidence type="ECO:0000256" key="9">
    <source>
        <dbReference type="SAM" id="Phobius"/>
    </source>
</evidence>
<proteinExistence type="predicted"/>
<dbReference type="PANTHER" id="PTHR24228:SF59">
    <property type="entry name" value="NEUROPEPTIDE RECEPTOR 15"/>
    <property type="match status" value="1"/>
</dbReference>
<keyword evidence="7" id="KW-0675">Receptor</keyword>
<organism evidence="11 12">
    <name type="scientific">Adineta ricciae</name>
    <name type="common">Rotifer</name>
    <dbReference type="NCBI Taxonomy" id="249248"/>
    <lineage>
        <taxon>Eukaryota</taxon>
        <taxon>Metazoa</taxon>
        <taxon>Spiralia</taxon>
        <taxon>Gnathifera</taxon>
        <taxon>Rotifera</taxon>
        <taxon>Eurotatoria</taxon>
        <taxon>Bdelloidea</taxon>
        <taxon>Adinetida</taxon>
        <taxon>Adinetidae</taxon>
        <taxon>Adineta</taxon>
    </lineage>
</organism>
<evidence type="ECO:0000313" key="11">
    <source>
        <dbReference type="EMBL" id="CAF0975342.1"/>
    </source>
</evidence>
<dbReference type="Gene3D" id="1.20.1070.10">
    <property type="entry name" value="Rhodopsin 7-helix transmembrane proteins"/>
    <property type="match status" value="1"/>
</dbReference>
<feature type="transmembrane region" description="Helical" evidence="9">
    <location>
        <begin position="142"/>
        <end position="163"/>
    </location>
</feature>
<feature type="transmembrane region" description="Helical" evidence="9">
    <location>
        <begin position="21"/>
        <end position="47"/>
    </location>
</feature>
<evidence type="ECO:0000256" key="6">
    <source>
        <dbReference type="ARBA" id="ARBA00023136"/>
    </source>
</evidence>
<comment type="subcellular location">
    <subcellularLocation>
        <location evidence="1">Cell membrane</location>
        <topology evidence="1">Multi-pass membrane protein</topology>
    </subcellularLocation>
</comment>
<comment type="caution">
    <text evidence="11">The sequence shown here is derived from an EMBL/GenBank/DDBJ whole genome shotgun (WGS) entry which is preliminary data.</text>
</comment>
<feature type="transmembrane region" description="Helical" evidence="9">
    <location>
        <begin position="265"/>
        <end position="288"/>
    </location>
</feature>
<keyword evidence="8" id="KW-0807">Transducer</keyword>
<dbReference type="GO" id="GO:0005886">
    <property type="term" value="C:plasma membrane"/>
    <property type="evidence" value="ECO:0007669"/>
    <property type="project" value="UniProtKB-SubCell"/>
</dbReference>
<dbReference type="SUPFAM" id="SSF81321">
    <property type="entry name" value="Family A G protein-coupled receptor-like"/>
    <property type="match status" value="1"/>
</dbReference>
<evidence type="ECO:0000256" key="2">
    <source>
        <dbReference type="ARBA" id="ARBA00022475"/>
    </source>
</evidence>
<dbReference type="InterPro" id="IPR000276">
    <property type="entry name" value="GPCR_Rhodpsn"/>
</dbReference>
<evidence type="ECO:0000256" key="8">
    <source>
        <dbReference type="ARBA" id="ARBA00023224"/>
    </source>
</evidence>
<keyword evidence="4 9" id="KW-1133">Transmembrane helix</keyword>
<dbReference type="CDD" id="cd00637">
    <property type="entry name" value="7tm_classA_rhodopsin-like"/>
    <property type="match status" value="1"/>
</dbReference>
<accession>A0A814EQB7</accession>